<dbReference type="GO" id="GO:0004252">
    <property type="term" value="F:serine-type endopeptidase activity"/>
    <property type="evidence" value="ECO:0007669"/>
    <property type="project" value="InterPro"/>
</dbReference>
<organism evidence="4 5">
    <name type="scientific">Pseudonocardia kunmingensis</name>
    <dbReference type="NCBI Taxonomy" id="630975"/>
    <lineage>
        <taxon>Bacteria</taxon>
        <taxon>Bacillati</taxon>
        <taxon>Actinomycetota</taxon>
        <taxon>Actinomycetes</taxon>
        <taxon>Pseudonocardiales</taxon>
        <taxon>Pseudonocardiaceae</taxon>
        <taxon>Pseudonocardia</taxon>
    </lineage>
</organism>
<evidence type="ECO:0000256" key="1">
    <source>
        <dbReference type="ARBA" id="ARBA00022729"/>
    </source>
</evidence>
<dbReference type="PROSITE" id="PS00134">
    <property type="entry name" value="TRYPSIN_HIS"/>
    <property type="match status" value="1"/>
</dbReference>
<feature type="region of interest" description="Disordered" evidence="2">
    <location>
        <begin position="328"/>
        <end position="355"/>
    </location>
</feature>
<keyword evidence="1" id="KW-0732">Signal</keyword>
<protein>
    <submittedName>
        <fullName evidence="4">Trypsin-like peptidase</fullName>
    </submittedName>
</protein>
<proteinExistence type="predicted"/>
<feature type="region of interest" description="Disordered" evidence="2">
    <location>
        <begin position="1"/>
        <end position="23"/>
    </location>
</feature>
<gene>
    <name evidence="4" type="ORF">FB558_8602</name>
</gene>
<dbReference type="AlphaFoldDB" id="A0A543CXA7"/>
<dbReference type="InterPro" id="IPR050966">
    <property type="entry name" value="Glutamyl_endopeptidase"/>
</dbReference>
<dbReference type="InterPro" id="IPR018114">
    <property type="entry name" value="TRYPSIN_HIS"/>
</dbReference>
<feature type="compositionally biased region" description="Low complexity" evidence="2">
    <location>
        <begin position="69"/>
        <end position="88"/>
    </location>
</feature>
<dbReference type="PANTHER" id="PTHR15462">
    <property type="entry name" value="SERINE PROTEASE"/>
    <property type="match status" value="1"/>
</dbReference>
<keyword evidence="3" id="KW-1133">Transmembrane helix</keyword>
<feature type="transmembrane region" description="Helical" evidence="3">
    <location>
        <begin position="25"/>
        <end position="46"/>
    </location>
</feature>
<name>A0A543CXA7_9PSEU</name>
<dbReference type="Gene3D" id="2.40.10.10">
    <property type="entry name" value="Trypsin-like serine proteases"/>
    <property type="match status" value="2"/>
</dbReference>
<dbReference type="Proteomes" id="UP000315677">
    <property type="component" value="Unassembled WGS sequence"/>
</dbReference>
<accession>A0A543CXA7</accession>
<dbReference type="GO" id="GO:0006508">
    <property type="term" value="P:proteolysis"/>
    <property type="evidence" value="ECO:0007669"/>
    <property type="project" value="InterPro"/>
</dbReference>
<feature type="compositionally biased region" description="Low complexity" evidence="2">
    <location>
        <begin position="1"/>
        <end position="12"/>
    </location>
</feature>
<dbReference type="InterPro" id="IPR043504">
    <property type="entry name" value="Peptidase_S1_PA_chymotrypsin"/>
</dbReference>
<dbReference type="OrthoDB" id="5121599at2"/>
<dbReference type="RefSeq" id="WP_142065360.1">
    <property type="nucleotide sequence ID" value="NZ_VFPA01000009.1"/>
</dbReference>
<feature type="region of interest" description="Disordered" evidence="2">
    <location>
        <begin position="52"/>
        <end position="95"/>
    </location>
</feature>
<sequence length="355" mass="36557">MLTRTTIITTPTPNRPTHRGPIRRTTTTTVVAVFLTAATAVLAVLAEPQRPASANPLSAPATSAAPMQTPAGTPPNDTAATDDPAGDASGSRYSRGLASSTVGRLFDQDGRSCTATVIDSRSGTIAVTAAHCVWVPRNRGNYGGSSWLSAQSGPIALDRFIPGSVSNSAPHGSWAITEVRVHPRWVASDNPRYDVAFIRLGRSDGQSAEDVLGGERISFSAYSGSSRPAVTALGYPAEDGFDGASLRRCSTSAVTTTDEGELAMNCAMTGGASGGPWMTGFDPATGRGVIVGVTAYVHVADPTLYATPLTDEARVLYRAADTAAVADANDQNDDNCGPGRDTDRGEAAGDVTAVG</sequence>
<keyword evidence="5" id="KW-1185">Reference proteome</keyword>
<keyword evidence="3" id="KW-0472">Membrane</keyword>
<evidence type="ECO:0000256" key="2">
    <source>
        <dbReference type="SAM" id="MobiDB-lite"/>
    </source>
</evidence>
<evidence type="ECO:0000313" key="4">
    <source>
        <dbReference type="EMBL" id="TQM01701.1"/>
    </source>
</evidence>
<evidence type="ECO:0000313" key="5">
    <source>
        <dbReference type="Proteomes" id="UP000315677"/>
    </source>
</evidence>
<evidence type="ECO:0000256" key="3">
    <source>
        <dbReference type="SAM" id="Phobius"/>
    </source>
</evidence>
<keyword evidence="3" id="KW-0812">Transmembrane</keyword>
<dbReference type="SUPFAM" id="SSF50494">
    <property type="entry name" value="Trypsin-like serine proteases"/>
    <property type="match status" value="1"/>
</dbReference>
<dbReference type="Pfam" id="PF13365">
    <property type="entry name" value="Trypsin_2"/>
    <property type="match status" value="1"/>
</dbReference>
<dbReference type="EMBL" id="VFPA01000009">
    <property type="protein sequence ID" value="TQM01701.1"/>
    <property type="molecule type" value="Genomic_DNA"/>
</dbReference>
<reference evidence="4 5" key="1">
    <citation type="submission" date="2019-06" db="EMBL/GenBank/DDBJ databases">
        <title>Sequencing the genomes of 1000 actinobacteria strains.</title>
        <authorList>
            <person name="Klenk H.-P."/>
        </authorList>
    </citation>
    <scope>NUCLEOTIDE SEQUENCE [LARGE SCALE GENOMIC DNA]</scope>
    <source>
        <strain evidence="4 5">DSM 45301</strain>
    </source>
</reference>
<dbReference type="InterPro" id="IPR009003">
    <property type="entry name" value="Peptidase_S1_PA"/>
</dbReference>
<comment type="caution">
    <text evidence="4">The sequence shown here is derived from an EMBL/GenBank/DDBJ whole genome shotgun (WGS) entry which is preliminary data.</text>
</comment>